<keyword evidence="2" id="KW-1185">Reference proteome</keyword>
<organism evidence="1 2">
    <name type="scientific">Spongiactinospora rosea</name>
    <dbReference type="NCBI Taxonomy" id="2248750"/>
    <lineage>
        <taxon>Bacteria</taxon>
        <taxon>Bacillati</taxon>
        <taxon>Actinomycetota</taxon>
        <taxon>Actinomycetes</taxon>
        <taxon>Streptosporangiales</taxon>
        <taxon>Streptosporangiaceae</taxon>
        <taxon>Spongiactinospora</taxon>
    </lineage>
</organism>
<reference evidence="1 2" key="1">
    <citation type="submission" date="2018-06" db="EMBL/GenBank/DDBJ databases">
        <title>Sphaerisporangium craniellae sp. nov., isolated from a marine sponge in the South China Sea.</title>
        <authorList>
            <person name="Li L."/>
        </authorList>
    </citation>
    <scope>NUCLEOTIDE SEQUENCE [LARGE SCALE GENOMIC DNA]</scope>
    <source>
        <strain evidence="1 2">LHW63015</strain>
    </source>
</reference>
<evidence type="ECO:0000313" key="2">
    <source>
        <dbReference type="Proteomes" id="UP000253303"/>
    </source>
</evidence>
<sequence length="80" mass="9064">MAAPRGPVTARRIQPKVYSSGMECDRKRVAGHSTKGCVRTTRYAPARYWLTIGRAGKVEVKSWQYKSCQVGERYPECARD</sequence>
<name>A0A366M4M1_9ACTN</name>
<gene>
    <name evidence="1" type="ORF">DP939_00200</name>
</gene>
<evidence type="ECO:0000313" key="1">
    <source>
        <dbReference type="EMBL" id="RBQ21198.1"/>
    </source>
</evidence>
<dbReference type="Proteomes" id="UP000253303">
    <property type="component" value="Unassembled WGS sequence"/>
</dbReference>
<protein>
    <submittedName>
        <fullName evidence="1">Uncharacterized protein</fullName>
    </submittedName>
</protein>
<accession>A0A366M4M1</accession>
<dbReference type="RefSeq" id="WP_113977410.1">
    <property type="nucleotide sequence ID" value="NZ_QMEY01000001.1"/>
</dbReference>
<dbReference type="EMBL" id="QMEY01000001">
    <property type="protein sequence ID" value="RBQ21198.1"/>
    <property type="molecule type" value="Genomic_DNA"/>
</dbReference>
<dbReference type="AlphaFoldDB" id="A0A366M4M1"/>
<comment type="caution">
    <text evidence="1">The sequence shown here is derived from an EMBL/GenBank/DDBJ whole genome shotgun (WGS) entry which is preliminary data.</text>
</comment>
<proteinExistence type="predicted"/>